<keyword evidence="10" id="KW-1185">Reference proteome</keyword>
<evidence type="ECO:0000313" key="7">
    <source>
        <dbReference type="EMBL" id="QCI98517.1"/>
    </source>
</evidence>
<dbReference type="OrthoDB" id="6079986at2"/>
<dbReference type="KEGG" id="alf:CFBP5473_11800"/>
<feature type="transmembrane region" description="Helical" evidence="6">
    <location>
        <begin position="232"/>
        <end position="250"/>
    </location>
</feature>
<keyword evidence="6" id="KW-1003">Cell membrane</keyword>
<dbReference type="InterPro" id="IPR045214">
    <property type="entry name" value="Surf1/Surf4"/>
</dbReference>
<keyword evidence="5 6" id="KW-0472">Membrane</keyword>
<evidence type="ECO:0000313" key="9">
    <source>
        <dbReference type="Proteomes" id="UP000298545"/>
    </source>
</evidence>
<reference evidence="7 9" key="1">
    <citation type="submission" date="2019-04" db="EMBL/GenBank/DDBJ databases">
        <title>Complete genome sequence of Agrobacterium larrymoorei CFBP5473.</title>
        <authorList>
            <person name="Haryono M."/>
            <person name="Chou L."/>
            <person name="Lin Y.-C."/>
            <person name="Lai E.-M."/>
            <person name="Kuo C.-H."/>
        </authorList>
    </citation>
    <scope>NUCLEOTIDE SEQUENCE [LARGE SCALE GENOMIC DNA]</scope>
    <source>
        <strain evidence="7 9">CFBP5473</strain>
    </source>
</reference>
<evidence type="ECO:0000313" key="8">
    <source>
        <dbReference type="EMBL" id="QYA06019.1"/>
    </source>
</evidence>
<dbReference type="Proteomes" id="UP000826513">
    <property type="component" value="Chromosome 1"/>
</dbReference>
<dbReference type="EMBL" id="CP039691">
    <property type="protein sequence ID" value="QCI98517.1"/>
    <property type="molecule type" value="Genomic_DNA"/>
</dbReference>
<sequence>MQVKAGSIMAELSAIKPSQRRLWFAGPLVLLALVILLSLGTWQVRRLYWKEALLSDIQLRVHSAPVELAEIERILASGGDIEYRTVRLSGTFDHAHERHFFATHEGQTGYYIYTPLKLDDGREIFVNRGFVPYEMKDAVKREQGQVTGRVTIEGLARAQLAAKPSMMLPDNDIGKNIFYWKDIRAMADSAGVARAGLVPFFVDANAAPNPGGWPKGGVTIIDLPNNHLQYAITWYGLAAALVFVAGFAYVRDIRGSKE</sequence>
<accession>A0A4D7DS79</accession>
<name>A0A4D7DS79_9HYPH</name>
<feature type="transmembrane region" description="Helical" evidence="6">
    <location>
        <begin position="21"/>
        <end position="42"/>
    </location>
</feature>
<dbReference type="GO" id="GO:0005886">
    <property type="term" value="C:plasma membrane"/>
    <property type="evidence" value="ECO:0007669"/>
    <property type="project" value="UniProtKB-SubCell"/>
</dbReference>
<keyword evidence="3 6" id="KW-0812">Transmembrane</keyword>
<dbReference type="EMBL" id="CP072167">
    <property type="protein sequence ID" value="QYA06019.1"/>
    <property type="molecule type" value="Genomic_DNA"/>
</dbReference>
<dbReference type="STRING" id="1367849.GCA_000518585_04498"/>
<dbReference type="CDD" id="cd06662">
    <property type="entry name" value="SURF1"/>
    <property type="match status" value="1"/>
</dbReference>
<keyword evidence="4 6" id="KW-1133">Transmembrane helix</keyword>
<evidence type="ECO:0000256" key="3">
    <source>
        <dbReference type="ARBA" id="ARBA00022692"/>
    </source>
</evidence>
<dbReference type="PROSITE" id="PS50895">
    <property type="entry name" value="SURF1"/>
    <property type="match status" value="1"/>
</dbReference>
<evidence type="ECO:0000256" key="4">
    <source>
        <dbReference type="ARBA" id="ARBA00022989"/>
    </source>
</evidence>
<evidence type="ECO:0000313" key="10">
    <source>
        <dbReference type="Proteomes" id="UP000826513"/>
    </source>
</evidence>
<protein>
    <recommendedName>
        <fullName evidence="6">SURF1-like protein</fullName>
    </recommendedName>
</protein>
<dbReference type="Proteomes" id="UP000298545">
    <property type="component" value="Chromosome circular"/>
</dbReference>
<comment type="subcellular location">
    <subcellularLocation>
        <location evidence="6">Cell membrane</location>
        <topology evidence="6">Multi-pass membrane protein</topology>
    </subcellularLocation>
    <subcellularLocation>
        <location evidence="1">Membrane</location>
    </subcellularLocation>
</comment>
<dbReference type="PANTHER" id="PTHR23427:SF2">
    <property type="entry name" value="SURFEIT LOCUS PROTEIN 1"/>
    <property type="match status" value="1"/>
</dbReference>
<dbReference type="AlphaFoldDB" id="A0A4D7DS79"/>
<evidence type="ECO:0000256" key="6">
    <source>
        <dbReference type="RuleBase" id="RU363076"/>
    </source>
</evidence>
<dbReference type="Pfam" id="PF02104">
    <property type="entry name" value="SURF1"/>
    <property type="match status" value="1"/>
</dbReference>
<evidence type="ECO:0000256" key="1">
    <source>
        <dbReference type="ARBA" id="ARBA00004370"/>
    </source>
</evidence>
<dbReference type="PANTHER" id="PTHR23427">
    <property type="entry name" value="SURFEIT LOCUS PROTEIN"/>
    <property type="match status" value="1"/>
</dbReference>
<comment type="similarity">
    <text evidence="2 6">Belongs to the SURF1 family.</text>
</comment>
<proteinExistence type="inferred from homology"/>
<evidence type="ECO:0000256" key="2">
    <source>
        <dbReference type="ARBA" id="ARBA00007165"/>
    </source>
</evidence>
<gene>
    <name evidence="7" type="ORF">CFBP5473_11800</name>
    <name evidence="8" type="ORF">J5285_07925</name>
</gene>
<evidence type="ECO:0000256" key="5">
    <source>
        <dbReference type="ARBA" id="ARBA00023136"/>
    </source>
</evidence>
<dbReference type="InterPro" id="IPR002994">
    <property type="entry name" value="Surf1/Shy1"/>
</dbReference>
<reference evidence="8 10" key="2">
    <citation type="submission" date="2021-03" db="EMBL/GenBank/DDBJ databases">
        <title>Rapid diversification of plasmids in a genus of pathogenic and nitrogen fixing bacteria.</title>
        <authorList>
            <person name="Weisberg A.J."/>
            <person name="Miller M."/>
            <person name="Ream W."/>
            <person name="Grunwald N.J."/>
            <person name="Chang J.H."/>
        </authorList>
    </citation>
    <scope>NUCLEOTIDE SEQUENCE [LARGE SCALE GENOMIC DNA]</scope>
    <source>
        <strain evidence="8 10">AF3.44</strain>
    </source>
</reference>
<dbReference type="RefSeq" id="WP_106389469.1">
    <property type="nucleotide sequence ID" value="NZ_CP039691.1"/>
</dbReference>
<organism evidence="7 9">
    <name type="scientific">Agrobacterium larrymoorei</name>
    <dbReference type="NCBI Taxonomy" id="160699"/>
    <lineage>
        <taxon>Bacteria</taxon>
        <taxon>Pseudomonadati</taxon>
        <taxon>Pseudomonadota</taxon>
        <taxon>Alphaproteobacteria</taxon>
        <taxon>Hyphomicrobiales</taxon>
        <taxon>Rhizobiaceae</taxon>
        <taxon>Rhizobium/Agrobacterium group</taxon>
        <taxon>Agrobacterium</taxon>
    </lineage>
</organism>